<dbReference type="Pfam" id="PF14173">
    <property type="entry name" value="ComGG"/>
    <property type="match status" value="1"/>
</dbReference>
<name>A0A7X2J017_9BACI</name>
<sequence>MRNNKGFILPFTVMVSLLFLLITAHLAAVFLMEKKFYGDSQQYYLAENLKLQAVQRALIAIRAGQENSREEAALPHGSFVYSIAGNTNEVIGTIVVTTERNHTFTSRFVYSKPHNKIIAWSEK</sequence>
<evidence type="ECO:0000313" key="2">
    <source>
        <dbReference type="EMBL" id="MRX72612.1"/>
    </source>
</evidence>
<gene>
    <name evidence="2" type="ORF">GJU40_10680</name>
</gene>
<evidence type="ECO:0008006" key="4">
    <source>
        <dbReference type="Google" id="ProtNLM"/>
    </source>
</evidence>
<dbReference type="InterPro" id="IPR020372">
    <property type="entry name" value="Competence_ComGG"/>
</dbReference>
<keyword evidence="1" id="KW-0812">Transmembrane</keyword>
<dbReference type="EMBL" id="WKKI01000018">
    <property type="protein sequence ID" value="MRX72612.1"/>
    <property type="molecule type" value="Genomic_DNA"/>
</dbReference>
<accession>A0A7X2J017</accession>
<feature type="transmembrane region" description="Helical" evidence="1">
    <location>
        <begin position="6"/>
        <end position="31"/>
    </location>
</feature>
<dbReference type="OrthoDB" id="2969153at2"/>
<reference evidence="2 3" key="1">
    <citation type="submission" date="2019-11" db="EMBL/GenBank/DDBJ databases">
        <title>Bacillus lacus genome.</title>
        <authorList>
            <person name="Allen C.J."/>
            <person name="Newman J.D."/>
        </authorList>
    </citation>
    <scope>NUCLEOTIDE SEQUENCE [LARGE SCALE GENOMIC DNA]</scope>
    <source>
        <strain evidence="2 3">KCTC 33946</strain>
    </source>
</reference>
<evidence type="ECO:0000313" key="3">
    <source>
        <dbReference type="Proteomes" id="UP000448867"/>
    </source>
</evidence>
<dbReference type="Proteomes" id="UP000448867">
    <property type="component" value="Unassembled WGS sequence"/>
</dbReference>
<evidence type="ECO:0000256" key="1">
    <source>
        <dbReference type="SAM" id="Phobius"/>
    </source>
</evidence>
<keyword evidence="1" id="KW-0472">Membrane</keyword>
<organism evidence="2 3">
    <name type="scientific">Metabacillus lacus</name>
    <dbReference type="NCBI Taxonomy" id="1983721"/>
    <lineage>
        <taxon>Bacteria</taxon>
        <taxon>Bacillati</taxon>
        <taxon>Bacillota</taxon>
        <taxon>Bacilli</taxon>
        <taxon>Bacillales</taxon>
        <taxon>Bacillaceae</taxon>
        <taxon>Metabacillus</taxon>
    </lineage>
</organism>
<dbReference type="AlphaFoldDB" id="A0A7X2J017"/>
<protein>
    <recommendedName>
        <fullName evidence="4">Competence protein ComG</fullName>
    </recommendedName>
</protein>
<comment type="caution">
    <text evidence="2">The sequence shown here is derived from an EMBL/GenBank/DDBJ whole genome shotgun (WGS) entry which is preliminary data.</text>
</comment>
<keyword evidence="1" id="KW-1133">Transmembrane helix</keyword>
<keyword evidence="3" id="KW-1185">Reference proteome</keyword>
<dbReference type="RefSeq" id="WP_154307774.1">
    <property type="nucleotide sequence ID" value="NZ_WKKI01000018.1"/>
</dbReference>
<proteinExistence type="predicted"/>